<keyword evidence="5 8" id="KW-0560">Oxidoreductase</keyword>
<evidence type="ECO:0000256" key="3">
    <source>
        <dbReference type="ARBA" id="ARBA00012954"/>
    </source>
</evidence>
<dbReference type="InterPro" id="IPR017476">
    <property type="entry name" value="UDP-Glc/GDP-Man"/>
</dbReference>
<feature type="binding site" evidence="10">
    <location>
        <begin position="278"/>
        <end position="282"/>
    </location>
    <ligand>
        <name>substrate</name>
    </ligand>
</feature>
<dbReference type="NCBIfam" id="TIGR03026">
    <property type="entry name" value="NDP-sugDHase"/>
    <property type="match status" value="1"/>
</dbReference>
<evidence type="ECO:0000256" key="7">
    <source>
        <dbReference type="ARBA" id="ARBA00047473"/>
    </source>
</evidence>
<dbReference type="Gene3D" id="1.20.5.100">
    <property type="entry name" value="Cytochrome c1, transmembrane anchor, C-terminal"/>
    <property type="match status" value="1"/>
</dbReference>
<evidence type="ECO:0000256" key="6">
    <source>
        <dbReference type="ARBA" id="ARBA00023027"/>
    </source>
</evidence>
<dbReference type="PIRSF" id="PIRSF500134">
    <property type="entry name" value="UDPglc_DH_bac"/>
    <property type="match status" value="1"/>
</dbReference>
<organism evidence="13 14">
    <name type="scientific">Granulibacter bethesdensis (strain ATCC BAA-1260 / CGDNIH1)</name>
    <dbReference type="NCBI Taxonomy" id="391165"/>
    <lineage>
        <taxon>Bacteria</taxon>
        <taxon>Pseudomonadati</taxon>
        <taxon>Pseudomonadota</taxon>
        <taxon>Alphaproteobacteria</taxon>
        <taxon>Acetobacterales</taxon>
        <taxon>Acetobacteraceae</taxon>
        <taxon>Granulibacter</taxon>
    </lineage>
</organism>
<dbReference type="STRING" id="391165.GbCGDNIH1_2221"/>
<feature type="binding site" evidence="10">
    <location>
        <position position="233"/>
    </location>
    <ligand>
        <name>substrate</name>
    </ligand>
</feature>
<evidence type="ECO:0000256" key="11">
    <source>
        <dbReference type="PIRSR" id="PIRSR500134-3"/>
    </source>
</evidence>
<feature type="binding site" evidence="10">
    <location>
        <position position="350"/>
    </location>
    <ligand>
        <name>substrate</name>
    </ligand>
</feature>
<dbReference type="GO" id="GO:0003979">
    <property type="term" value="F:UDP-glucose 6-dehydrogenase activity"/>
    <property type="evidence" value="ECO:0007669"/>
    <property type="project" value="UniProtKB-EC"/>
</dbReference>
<dbReference type="SUPFAM" id="SSF48179">
    <property type="entry name" value="6-phosphogluconate dehydrogenase C-terminal domain-like"/>
    <property type="match status" value="1"/>
</dbReference>
<feature type="active site" description="Nucleophile" evidence="9">
    <location>
        <position position="289"/>
    </location>
</feature>
<dbReference type="InterPro" id="IPR036291">
    <property type="entry name" value="NAD(P)-bd_dom_sf"/>
</dbReference>
<dbReference type="InterPro" id="IPR014026">
    <property type="entry name" value="UDP-Glc/GDP-Man_DH_dimer"/>
</dbReference>
<name>Q0BPY3_GRABC</name>
<dbReference type="eggNOG" id="COG1004">
    <property type="taxonomic scope" value="Bacteria"/>
</dbReference>
<evidence type="ECO:0000313" key="13">
    <source>
        <dbReference type="EMBL" id="ABI63119.1"/>
    </source>
</evidence>
<dbReference type="GO" id="GO:0006065">
    <property type="term" value="P:UDP-glucuronate biosynthetic process"/>
    <property type="evidence" value="ECO:0007669"/>
    <property type="project" value="UniProtKB-UniPathway"/>
</dbReference>
<accession>Q0BPY3</accession>
<dbReference type="Pfam" id="PF03720">
    <property type="entry name" value="UDPG_MGDP_dh_C"/>
    <property type="match status" value="1"/>
</dbReference>
<dbReference type="GO" id="GO:0051287">
    <property type="term" value="F:NAD binding"/>
    <property type="evidence" value="ECO:0007669"/>
    <property type="project" value="InterPro"/>
</dbReference>
<feature type="binding site" evidence="11">
    <location>
        <position position="61"/>
    </location>
    <ligand>
        <name>NAD(+)</name>
        <dbReference type="ChEBI" id="CHEBI:57540"/>
    </ligand>
</feature>
<feature type="binding site" evidence="11">
    <location>
        <position position="181"/>
    </location>
    <ligand>
        <name>NAD(+)</name>
        <dbReference type="ChEBI" id="CHEBI:57540"/>
    </ligand>
</feature>
<feature type="binding site" evidence="10">
    <location>
        <position position="286"/>
    </location>
    <ligand>
        <name>substrate</name>
    </ligand>
</feature>
<evidence type="ECO:0000259" key="12">
    <source>
        <dbReference type="SMART" id="SM00984"/>
    </source>
</evidence>
<dbReference type="AlphaFoldDB" id="Q0BPY3"/>
<dbReference type="InterPro" id="IPR001732">
    <property type="entry name" value="UDP-Glc/GDP-Man_DH_N"/>
</dbReference>
<evidence type="ECO:0000256" key="8">
    <source>
        <dbReference type="PIRNR" id="PIRNR000124"/>
    </source>
</evidence>
<dbReference type="EMBL" id="CP000394">
    <property type="protein sequence ID" value="ABI63119.1"/>
    <property type="molecule type" value="Genomic_DNA"/>
</dbReference>
<evidence type="ECO:0000256" key="1">
    <source>
        <dbReference type="ARBA" id="ARBA00004701"/>
    </source>
</evidence>
<comment type="pathway">
    <text evidence="1">Nucleotide-sugar biosynthesis; UDP-alpha-D-glucuronate biosynthesis; UDP-alpha-D-glucuronate from UDP-alpha-D-glucose: step 1/1.</text>
</comment>
<proteinExistence type="inferred from homology"/>
<comment type="catalytic activity">
    <reaction evidence="7 8">
        <text>UDP-alpha-D-glucose + 2 NAD(+) + H2O = UDP-alpha-D-glucuronate + 2 NADH + 3 H(+)</text>
        <dbReference type="Rhea" id="RHEA:23596"/>
        <dbReference type="ChEBI" id="CHEBI:15377"/>
        <dbReference type="ChEBI" id="CHEBI:15378"/>
        <dbReference type="ChEBI" id="CHEBI:57540"/>
        <dbReference type="ChEBI" id="CHEBI:57945"/>
        <dbReference type="ChEBI" id="CHEBI:58052"/>
        <dbReference type="ChEBI" id="CHEBI:58885"/>
        <dbReference type="EC" id="1.1.1.22"/>
    </reaction>
</comment>
<dbReference type="PANTHER" id="PTHR43750:SF3">
    <property type="entry name" value="UDP-GLUCOSE 6-DEHYDROGENASE TUAD"/>
    <property type="match status" value="1"/>
</dbReference>
<evidence type="ECO:0000313" key="14">
    <source>
        <dbReference type="Proteomes" id="UP000001963"/>
    </source>
</evidence>
<dbReference type="Pfam" id="PF03721">
    <property type="entry name" value="UDPG_MGDP_dh_N"/>
    <property type="match status" value="1"/>
</dbReference>
<evidence type="ECO:0000256" key="9">
    <source>
        <dbReference type="PIRSR" id="PIRSR500134-1"/>
    </source>
</evidence>
<evidence type="ECO:0000256" key="2">
    <source>
        <dbReference type="ARBA" id="ARBA00006601"/>
    </source>
</evidence>
<dbReference type="InterPro" id="IPR008927">
    <property type="entry name" value="6-PGluconate_DH-like_C_sf"/>
</dbReference>
<feature type="binding site" evidence="10">
    <location>
        <begin position="178"/>
        <end position="181"/>
    </location>
    <ligand>
        <name>substrate</name>
    </ligand>
</feature>
<dbReference type="InterPro" id="IPR014027">
    <property type="entry name" value="UDP-Glc/GDP-Man_DH_C"/>
</dbReference>
<dbReference type="SUPFAM" id="SSF51735">
    <property type="entry name" value="NAD(P)-binding Rossmann-fold domains"/>
    <property type="match status" value="1"/>
</dbReference>
<gene>
    <name evidence="13" type="ordered locus">GbCGDNIH1_2221</name>
</gene>
<dbReference type="Gene3D" id="3.40.50.720">
    <property type="entry name" value="NAD(P)-binding Rossmann-like Domain"/>
    <property type="match status" value="2"/>
</dbReference>
<feature type="binding site" evidence="11">
    <location>
        <position position="112"/>
    </location>
    <ligand>
        <name>NAD(+)</name>
        <dbReference type="ChEBI" id="CHEBI:57540"/>
    </ligand>
</feature>
<comment type="similarity">
    <text evidence="2 8">Belongs to the UDP-glucose/GDP-mannose dehydrogenase family.</text>
</comment>
<keyword evidence="6 8" id="KW-0520">NAD</keyword>
<feature type="domain" description="UDP-glucose/GDP-mannose dehydrogenase C-terminal" evidence="12">
    <location>
        <begin position="343"/>
        <end position="445"/>
    </location>
</feature>
<feature type="binding site" evidence="11">
    <location>
        <position position="357"/>
    </location>
    <ligand>
        <name>NAD(+)</name>
        <dbReference type="ChEBI" id="CHEBI:57540"/>
    </ligand>
</feature>
<reference evidence="13 14" key="1">
    <citation type="journal article" date="2007" name="J. Bacteriol.">
        <title>Genome sequence analysis of the emerging human pathogenic acetic acid bacterium Granulibacter bethesdensis.</title>
        <authorList>
            <person name="Greenberg D.E."/>
            <person name="Porcella S.F."/>
            <person name="Zelazny A.M."/>
            <person name="Virtaneva K."/>
            <person name="Sturdevant D.E."/>
            <person name="Kupko J.J.III."/>
            <person name="Barbian K.D."/>
            <person name="Babar A."/>
            <person name="Dorward D.W."/>
            <person name="Holland S.M."/>
        </authorList>
    </citation>
    <scope>NUCLEOTIDE SEQUENCE [LARGE SCALE GENOMIC DNA]</scope>
    <source>
        <strain evidence="14">ATCC BAA-1260 / CGDNIH1</strain>
    </source>
</reference>
<protein>
    <recommendedName>
        <fullName evidence="4 8">UDP-glucose 6-dehydrogenase</fullName>
        <ecNumber evidence="3 8">1.1.1.22</ecNumber>
    </recommendedName>
</protein>
<dbReference type="Pfam" id="PF00984">
    <property type="entry name" value="UDPG_MGDP_dh"/>
    <property type="match status" value="1"/>
</dbReference>
<feature type="binding site" evidence="11">
    <location>
        <position position="292"/>
    </location>
    <ligand>
        <name>NAD(+)</name>
        <dbReference type="ChEBI" id="CHEBI:57540"/>
    </ligand>
</feature>
<dbReference type="PANTHER" id="PTHR43750">
    <property type="entry name" value="UDP-GLUCOSE 6-DEHYDROGENASE TUAD"/>
    <property type="match status" value="1"/>
</dbReference>
<evidence type="ECO:0000256" key="5">
    <source>
        <dbReference type="ARBA" id="ARBA00023002"/>
    </source>
</evidence>
<feature type="binding site" evidence="11">
    <location>
        <position position="148"/>
    </location>
    <ligand>
        <name>NAD(+)</name>
        <dbReference type="ChEBI" id="CHEBI:57540"/>
    </ligand>
</feature>
<evidence type="ECO:0000256" key="10">
    <source>
        <dbReference type="PIRSR" id="PIRSR500134-2"/>
    </source>
</evidence>
<sequence length="468" mass="50293">MMRDHHFLAPPTSTTHHLDEEEITGPMRIAMIGGGYVGLVSAACFAEFGVEVAVVESDPAKLAALHEGRMPIYEPGLDKLVADNVAAGRLSFGNDLMAAVKDVEAVFIAVGTPTRRGDGHADLTYVFAAAEQVAKALTTHCVLVTKSTVPVGTGRRLEALVREMRPDLEIDIASNPEFLREGNAIGDFMRPDRVVVGSSTPRAREVLNRLYRPLNLIETPILHTGLETAELTKYAANAFLAMKVTFINEIANLCEATGADVHDVAKGMGLDGRIGSKFLHPGPGFGGSCFPKDTLALVRIAHDAGAPTRLIETVVDINNTRKEQMAERIITACGGSVNGKRIGVLGLTFKPETDDMRDSPSIPILSLLHQAGASIIAYDPEGIEQARPLLPDAITYVGSAIEALSGADALVIITEWNEFRALSPEKLLAEMNGRVVVDLRNVFDPAAMREAGFSYSSIGRPEKRHQDA</sequence>
<dbReference type="SUPFAM" id="SSF52413">
    <property type="entry name" value="UDP-glucose/GDP-mannose dehydrogenase C-terminal domain"/>
    <property type="match status" value="1"/>
</dbReference>
<dbReference type="SMART" id="SM00984">
    <property type="entry name" value="UDPG_MGDP_dh_C"/>
    <property type="match status" value="1"/>
</dbReference>
<keyword evidence="14" id="KW-1185">Reference proteome</keyword>
<dbReference type="KEGG" id="gbe:GbCGDNIH1_2221"/>
<dbReference type="HOGENOM" id="CLU_023810_1_2_5"/>
<dbReference type="EC" id="1.1.1.22" evidence="3 8"/>
<dbReference type="PIRSF" id="PIRSF000124">
    <property type="entry name" value="UDPglc_GDPman_dh"/>
    <property type="match status" value="1"/>
</dbReference>
<dbReference type="UniPathway" id="UPA00038">
    <property type="reaction ID" value="UER00491"/>
</dbReference>
<dbReference type="InterPro" id="IPR036220">
    <property type="entry name" value="UDP-Glc/GDP-Man_DH_C_sf"/>
</dbReference>
<dbReference type="GO" id="GO:0000271">
    <property type="term" value="P:polysaccharide biosynthetic process"/>
    <property type="evidence" value="ECO:0007669"/>
    <property type="project" value="InterPro"/>
</dbReference>
<dbReference type="InterPro" id="IPR028357">
    <property type="entry name" value="UDPglc_DH_bac"/>
</dbReference>
<evidence type="ECO:0000256" key="4">
    <source>
        <dbReference type="ARBA" id="ARBA00015132"/>
    </source>
</evidence>
<dbReference type="Proteomes" id="UP000001963">
    <property type="component" value="Chromosome"/>
</dbReference>